<gene>
    <name evidence="1" type="ORF">CCS41_01865</name>
    <name evidence="2" type="ORF">CCS41_03465</name>
</gene>
<keyword evidence="3" id="KW-1185">Reference proteome</keyword>
<dbReference type="RefSeq" id="WP_072551155.1">
    <property type="nucleotide sequence ID" value="NZ_CP021659.1"/>
</dbReference>
<dbReference type="Pfam" id="PF05939">
    <property type="entry name" value="Phage_min_tail"/>
    <property type="match status" value="1"/>
</dbReference>
<protein>
    <submittedName>
        <fullName evidence="1">Phage tail protein</fullName>
    </submittedName>
</protein>
<accession>A0A2U8I351</accession>
<dbReference type="OrthoDB" id="8607203at2"/>
<proteinExistence type="predicted"/>
<name>A0A2U8I351_9GAMM</name>
<dbReference type="Proteomes" id="UP000261875">
    <property type="component" value="Chromosome"/>
</dbReference>
<organism evidence="1 3">
    <name type="scientific">Candidatus Fukatsuia symbiotica</name>
    <dbReference type="NCBI Taxonomy" id="1878942"/>
    <lineage>
        <taxon>Bacteria</taxon>
        <taxon>Pseudomonadati</taxon>
        <taxon>Pseudomonadota</taxon>
        <taxon>Gammaproteobacteria</taxon>
        <taxon>Enterobacterales</taxon>
        <taxon>Yersiniaceae</taxon>
        <taxon>Candidatus Fukatsuia</taxon>
    </lineage>
</organism>
<dbReference type="KEGG" id="fsm:CCS41_03465"/>
<evidence type="ECO:0000313" key="1">
    <source>
        <dbReference type="EMBL" id="AWK13533.1"/>
    </source>
</evidence>
<dbReference type="EMBL" id="CP021659">
    <property type="protein sequence ID" value="AWK13749.1"/>
    <property type="molecule type" value="Genomic_DNA"/>
</dbReference>
<reference evidence="1 3" key="1">
    <citation type="submission" date="2017-05" db="EMBL/GenBank/DDBJ databases">
        <title>Genome sequence of Candidatus Fukatsuia symbiotica and Candidatus Hamiltonella defensa from Acyrthosiphon pisum strain 5D.</title>
        <authorList>
            <person name="Patel V.A."/>
            <person name="Chevignon G."/>
            <person name="Russell J.A."/>
            <person name="Oliver K.M."/>
        </authorList>
    </citation>
    <scope>NUCLEOTIDE SEQUENCE [LARGE SCALE GENOMIC DNA]</scope>
    <source>
        <strain evidence="1 3">5D</strain>
    </source>
</reference>
<dbReference type="InterPro" id="IPR010265">
    <property type="entry name" value="Phage_lambda_TipM"/>
</dbReference>
<evidence type="ECO:0000313" key="2">
    <source>
        <dbReference type="EMBL" id="AWK13749.1"/>
    </source>
</evidence>
<evidence type="ECO:0000313" key="3">
    <source>
        <dbReference type="Proteomes" id="UP000261875"/>
    </source>
</evidence>
<dbReference type="EMBL" id="CP021659">
    <property type="protein sequence ID" value="AWK13533.1"/>
    <property type="molecule type" value="Genomic_DNA"/>
</dbReference>
<dbReference type="AlphaFoldDB" id="A0A2U8I351"/>
<dbReference type="KEGG" id="fsm:CCS41_01865"/>
<sequence>MAIDTFTWRTQGTPEGSFLHRVRVAQFGDGYKQVAGDGINPESQSWPLTFQGTETDMLPLLTFVRQHCIQPCLWTPPYGVLGLYRVATDSIRVTPLGGNILSISFIFEQAFQP</sequence>
<dbReference type="STRING" id="1878942.GCA_900128755_01745"/>